<proteinExistence type="predicted"/>
<evidence type="ECO:0000313" key="1">
    <source>
        <dbReference type="EMBL" id="KGI21736.1"/>
    </source>
</evidence>
<evidence type="ECO:0000313" key="2">
    <source>
        <dbReference type="Proteomes" id="UP000029723"/>
    </source>
</evidence>
<sequence>MTGRSPNRNIAQSNALGMDVKTNWRAVSAKGKGLHTHNQQNSLQSAHFLLPFALSERKK</sequence>
<organism evidence="1 2">
    <name type="scientific">Hoylesella timonensis S9-PR14</name>
    <dbReference type="NCBI Taxonomy" id="1401062"/>
    <lineage>
        <taxon>Bacteria</taxon>
        <taxon>Pseudomonadati</taxon>
        <taxon>Bacteroidota</taxon>
        <taxon>Bacteroidia</taxon>
        <taxon>Bacteroidales</taxon>
        <taxon>Prevotellaceae</taxon>
        <taxon>Hoylesella</taxon>
    </lineage>
</organism>
<gene>
    <name evidence="1" type="ORF">HMPREF9304_08560</name>
</gene>
<protein>
    <submittedName>
        <fullName evidence="1">Uncharacterized protein</fullName>
    </submittedName>
</protein>
<comment type="caution">
    <text evidence="1">The sequence shown here is derived from an EMBL/GenBank/DDBJ whole genome shotgun (WGS) entry which is preliminary data.</text>
</comment>
<accession>A0A098YQT5</accession>
<reference evidence="1 2" key="1">
    <citation type="submission" date="2014-07" db="EMBL/GenBank/DDBJ databases">
        <authorList>
            <person name="McCorrison J."/>
            <person name="Sanka R."/>
            <person name="Torralba M."/>
            <person name="Gillis M."/>
            <person name="Haft D.H."/>
            <person name="Methe B."/>
            <person name="Sutton G."/>
            <person name="Nelson K.E."/>
        </authorList>
    </citation>
    <scope>NUCLEOTIDE SEQUENCE [LARGE SCALE GENOMIC DNA]</scope>
    <source>
        <strain evidence="1 2">S9-PR14</strain>
    </source>
</reference>
<dbReference type="Proteomes" id="UP000029723">
    <property type="component" value="Unassembled WGS sequence"/>
</dbReference>
<dbReference type="AlphaFoldDB" id="A0A098YQT5"/>
<dbReference type="EMBL" id="JRPQ01000127">
    <property type="protein sequence ID" value="KGI21736.1"/>
    <property type="molecule type" value="Genomic_DNA"/>
</dbReference>
<name>A0A098YQT5_9BACT</name>